<reference evidence="2 3" key="1">
    <citation type="journal article" date="2014" name="FEMS Microbiol. Ecol.">
        <title>Sphaerotilus natans encrusted with nanoball-shaped Fe(III) oxide minerals formed by nitrate-reducing mixotrophic Fe(II) oxidation.</title>
        <authorList>
            <person name="Park S."/>
            <person name="Kim D.H."/>
            <person name="Lee J.H."/>
            <person name="Hur H.G."/>
        </authorList>
    </citation>
    <scope>NUCLEOTIDE SEQUENCE [LARGE SCALE GENOMIC DNA]</scope>
    <source>
        <strain evidence="2 3">DSM 6575</strain>
    </source>
</reference>
<dbReference type="GO" id="GO:0009117">
    <property type="term" value="P:nucleotide metabolic process"/>
    <property type="evidence" value="ECO:0007669"/>
    <property type="project" value="InterPro"/>
</dbReference>
<dbReference type="GO" id="GO:0008253">
    <property type="term" value="F:5'-nucleotidase activity"/>
    <property type="evidence" value="ECO:0007669"/>
    <property type="project" value="InterPro"/>
</dbReference>
<dbReference type="GO" id="GO:0000166">
    <property type="term" value="F:nucleotide binding"/>
    <property type="evidence" value="ECO:0007669"/>
    <property type="project" value="InterPro"/>
</dbReference>
<dbReference type="STRING" id="34103.SAMN05421778_11029"/>
<keyword evidence="3" id="KW-1185">Reference proteome</keyword>
<evidence type="ECO:0000256" key="1">
    <source>
        <dbReference type="SAM" id="MobiDB-lite"/>
    </source>
</evidence>
<dbReference type="Proteomes" id="UP000026714">
    <property type="component" value="Unassembled WGS sequence"/>
</dbReference>
<accession>A0A059KPE3</accession>
<dbReference type="PATRIC" id="fig|1286631.3.peg.1025"/>
<dbReference type="PANTHER" id="PTHR31367">
    <property type="entry name" value="CYTOSOLIC 5'-NUCLEOTIDASE 1 FAMILY MEMBER"/>
    <property type="match status" value="1"/>
</dbReference>
<dbReference type="EMBL" id="AZRA01000026">
    <property type="protein sequence ID" value="KDB53362.1"/>
    <property type="molecule type" value="Genomic_DNA"/>
</dbReference>
<sequence>MKKLHLAFRYKKMPNRSRNIGVIAPETRRRGNGMITGTMPYSLTDKLVIGISSRALFDLEHENRLFDAQGVEAFSCYQREHEDEPLRPGTAFPLVQALLGLNALLPERRIEVVVISRNSPDTGLRAFNAIEAHGLAIERAAFTGGARSLVGYLKAFDVDLFLSRNPGDVQEAIDHGVAAALLYDPPADFRAPAGQIRIAFDGDAVLFSPESERIYKTQGLEAFIAHERLHRHDAMAEGPFAKLLMRLSALQREFAAGTCPVRIAIVTARSSPAHARVIHTLRDWGVNVDEAFFLGGAPKETVLAAFGAQMFFDDQDSHVRPASGHVPAGIVPYAGGRLLPQEAASPAATLTSPESPCPPAPQ</sequence>
<dbReference type="InterPro" id="IPR010394">
    <property type="entry name" value="5-nucleotidase"/>
</dbReference>
<dbReference type="eggNOG" id="ENOG502Z7TB">
    <property type="taxonomic scope" value="Bacteria"/>
</dbReference>
<evidence type="ECO:0000313" key="3">
    <source>
        <dbReference type="Proteomes" id="UP000026714"/>
    </source>
</evidence>
<dbReference type="GO" id="GO:0000287">
    <property type="term" value="F:magnesium ion binding"/>
    <property type="evidence" value="ECO:0007669"/>
    <property type="project" value="InterPro"/>
</dbReference>
<dbReference type="GO" id="GO:0005737">
    <property type="term" value="C:cytoplasm"/>
    <property type="evidence" value="ECO:0007669"/>
    <property type="project" value="InterPro"/>
</dbReference>
<dbReference type="PANTHER" id="PTHR31367:SF5">
    <property type="entry name" value="CYTOSOLIC 5'-NUCLEOTIDASE 1A"/>
    <property type="match status" value="1"/>
</dbReference>
<protein>
    <submittedName>
        <fullName evidence="2">5''-nucleotidase</fullName>
    </submittedName>
</protein>
<evidence type="ECO:0000313" key="2">
    <source>
        <dbReference type="EMBL" id="KDB53362.1"/>
    </source>
</evidence>
<dbReference type="Pfam" id="PF06189">
    <property type="entry name" value="5-nucleotidase"/>
    <property type="match status" value="1"/>
</dbReference>
<feature type="region of interest" description="Disordered" evidence="1">
    <location>
        <begin position="342"/>
        <end position="362"/>
    </location>
</feature>
<dbReference type="AlphaFoldDB" id="A0A059KPE3"/>
<name>A0A059KPE3_9BURK</name>
<proteinExistence type="predicted"/>
<gene>
    <name evidence="2" type="ORF">X805_10380</name>
</gene>
<comment type="caution">
    <text evidence="2">The sequence shown here is derived from an EMBL/GenBank/DDBJ whole genome shotgun (WGS) entry which is preliminary data.</text>
</comment>
<organism evidence="2 3">
    <name type="scientific">Sphaerotilus natans subsp. natans DSM 6575</name>
    <dbReference type="NCBI Taxonomy" id="1286631"/>
    <lineage>
        <taxon>Bacteria</taxon>
        <taxon>Pseudomonadati</taxon>
        <taxon>Pseudomonadota</taxon>
        <taxon>Betaproteobacteria</taxon>
        <taxon>Burkholderiales</taxon>
        <taxon>Sphaerotilaceae</taxon>
        <taxon>Sphaerotilus</taxon>
    </lineage>
</organism>